<dbReference type="NCBIfam" id="TIGR03054">
    <property type="entry name" value="photo_alph_chp1"/>
    <property type="match status" value="1"/>
</dbReference>
<gene>
    <name evidence="2" type="ORF">FRF71_09265</name>
</gene>
<dbReference type="GO" id="GO:0008168">
    <property type="term" value="F:methyltransferase activity"/>
    <property type="evidence" value="ECO:0007669"/>
    <property type="project" value="UniProtKB-KW"/>
</dbReference>
<keyword evidence="1" id="KW-0812">Transmembrane</keyword>
<keyword evidence="1" id="KW-1133">Transmembrane helix</keyword>
<sequence length="161" mass="16633">MSQAHSHDNIVSTPALVAAGTLVAFTLVMTATVKLGWMEREAVPSVARAEAQAAPTARRSLRFADGADGSVLISDASTGQPVSTIVAGAEQGGFIRGVLRGLARERHLHGIGSEPPFTLTRWSDGSLSLVDEATHRSVDLGGFGSDNSAAFAALLMGAPRP</sequence>
<evidence type="ECO:0000313" key="2">
    <source>
        <dbReference type="EMBL" id="QEA16306.1"/>
    </source>
</evidence>
<reference evidence="2 3" key="1">
    <citation type="journal article" date="2013" name="J. Microbiol. Biotechnol.">
        <title>Novosphingobium ginsenosidimutans sp. nov., with the ability to convert ginsenoside.</title>
        <authorList>
            <person name="Kim J.K."/>
            <person name="He D."/>
            <person name="Liu Q.M."/>
            <person name="Park H.Y."/>
            <person name="Jung M.S."/>
            <person name="Yoon M.H."/>
            <person name="Kim S.C."/>
            <person name="Im W.T."/>
        </authorList>
    </citation>
    <scope>NUCLEOTIDE SEQUENCE [LARGE SCALE GENOMIC DNA]</scope>
    <source>
        <strain evidence="2 3">FW-6</strain>
    </source>
</reference>
<dbReference type="AlphaFoldDB" id="A0A5B8S431"/>
<accession>A0A5B8S431</accession>
<dbReference type="KEGG" id="ngf:FRF71_09265"/>
<feature type="transmembrane region" description="Helical" evidence="1">
    <location>
        <begin position="15"/>
        <end position="37"/>
    </location>
</feature>
<protein>
    <submittedName>
        <fullName evidence="2">Phosphonoacetaldehyde methylase</fullName>
    </submittedName>
</protein>
<keyword evidence="3" id="KW-1185">Reference proteome</keyword>
<evidence type="ECO:0000256" key="1">
    <source>
        <dbReference type="SAM" id="Phobius"/>
    </source>
</evidence>
<proteinExistence type="predicted"/>
<keyword evidence="2" id="KW-0489">Methyltransferase</keyword>
<keyword evidence="1" id="KW-0472">Membrane</keyword>
<evidence type="ECO:0000313" key="3">
    <source>
        <dbReference type="Proteomes" id="UP000321172"/>
    </source>
</evidence>
<organism evidence="2 3">
    <name type="scientific">Novosphingobium ginsenosidimutans</name>
    <dbReference type="NCBI Taxonomy" id="1176536"/>
    <lineage>
        <taxon>Bacteria</taxon>
        <taxon>Pseudomonadati</taxon>
        <taxon>Pseudomonadota</taxon>
        <taxon>Alphaproteobacteria</taxon>
        <taxon>Sphingomonadales</taxon>
        <taxon>Sphingomonadaceae</taxon>
        <taxon>Novosphingobium</taxon>
    </lineage>
</organism>
<dbReference type="Proteomes" id="UP000321172">
    <property type="component" value="Chromosome"/>
</dbReference>
<keyword evidence="2" id="KW-0808">Transferase</keyword>
<dbReference type="OrthoDB" id="7848123at2"/>
<dbReference type="RefSeq" id="WP_147090387.1">
    <property type="nucleotide sequence ID" value="NZ_BAABJD010000006.1"/>
</dbReference>
<name>A0A5B8S431_9SPHN</name>
<dbReference type="GO" id="GO:0032259">
    <property type="term" value="P:methylation"/>
    <property type="evidence" value="ECO:0007669"/>
    <property type="project" value="UniProtKB-KW"/>
</dbReference>
<dbReference type="EMBL" id="CP042345">
    <property type="protein sequence ID" value="QEA16306.1"/>
    <property type="molecule type" value="Genomic_DNA"/>
</dbReference>
<dbReference type="InterPro" id="IPR017495">
    <property type="entry name" value="PuhC"/>
</dbReference>